<proteinExistence type="predicted"/>
<organism evidence="1 2">
    <name type="scientific">Aphis glycines</name>
    <name type="common">Soybean aphid</name>
    <dbReference type="NCBI Taxonomy" id="307491"/>
    <lineage>
        <taxon>Eukaryota</taxon>
        <taxon>Metazoa</taxon>
        <taxon>Ecdysozoa</taxon>
        <taxon>Arthropoda</taxon>
        <taxon>Hexapoda</taxon>
        <taxon>Insecta</taxon>
        <taxon>Pterygota</taxon>
        <taxon>Neoptera</taxon>
        <taxon>Paraneoptera</taxon>
        <taxon>Hemiptera</taxon>
        <taxon>Sternorrhyncha</taxon>
        <taxon>Aphidomorpha</taxon>
        <taxon>Aphidoidea</taxon>
        <taxon>Aphididae</taxon>
        <taxon>Aphidini</taxon>
        <taxon>Aphis</taxon>
        <taxon>Aphis</taxon>
    </lineage>
</organism>
<keyword evidence="2" id="KW-1185">Reference proteome</keyword>
<evidence type="ECO:0000313" key="1">
    <source>
        <dbReference type="EMBL" id="KAE9523090.1"/>
    </source>
</evidence>
<dbReference type="AlphaFoldDB" id="A0A6G0SXG5"/>
<accession>A0A6G0SXG5</accession>
<name>A0A6G0SXG5_APHGL</name>
<protein>
    <submittedName>
        <fullName evidence="1">Uncharacterized protein</fullName>
    </submittedName>
</protein>
<dbReference type="EMBL" id="VYZN01000251">
    <property type="protein sequence ID" value="KAE9523090.1"/>
    <property type="molecule type" value="Genomic_DNA"/>
</dbReference>
<feature type="non-terminal residue" evidence="1">
    <location>
        <position position="211"/>
    </location>
</feature>
<reference evidence="1 2" key="1">
    <citation type="submission" date="2019-08" db="EMBL/GenBank/DDBJ databases">
        <title>The genome of the soybean aphid Biotype 1, its phylome, world population structure and adaptation to the North American continent.</title>
        <authorList>
            <person name="Giordano R."/>
            <person name="Donthu R.K."/>
            <person name="Hernandez A.G."/>
            <person name="Wright C.L."/>
            <person name="Zimin A.V."/>
        </authorList>
    </citation>
    <scope>NUCLEOTIDE SEQUENCE [LARGE SCALE GENOMIC DNA]</scope>
    <source>
        <tissue evidence="1">Whole aphids</tissue>
    </source>
</reference>
<gene>
    <name evidence="1" type="ORF">AGLY_016510</name>
</gene>
<comment type="caution">
    <text evidence="1">The sequence shown here is derived from an EMBL/GenBank/DDBJ whole genome shotgun (WGS) entry which is preliminary data.</text>
</comment>
<dbReference type="Proteomes" id="UP000475862">
    <property type="component" value="Unassembled WGS sequence"/>
</dbReference>
<evidence type="ECO:0000313" key="2">
    <source>
        <dbReference type="Proteomes" id="UP000475862"/>
    </source>
</evidence>
<sequence>MKFDHKRKLLFVGITSPKHGIVKLKKIGLFIAYQDQPSEVRKWLRHTFDLLFLDHVNCEVFKCFIGNIIVNRTTDPQMTKLFFLKNHRISITWETFLLINYKLKFTLNLETPIYQNVVKSSEILPSSLQIWYKVKRLHKDFINLTNPYLNYDINNTNYKTTYSDERLCLVRIRGEALKLKILSKYRQINIRVYKIDNDYLEASLLSTLIAK</sequence>